<evidence type="ECO:0000313" key="9">
    <source>
        <dbReference type="EMBL" id="ELR67070.1"/>
    </source>
</evidence>
<evidence type="ECO:0000259" key="8">
    <source>
        <dbReference type="SMART" id="SM00858"/>
    </source>
</evidence>
<dbReference type="InterPro" id="IPR041231">
    <property type="entry name" value="FlgA_N"/>
</dbReference>
<dbReference type="SMART" id="SM00858">
    <property type="entry name" value="SAF"/>
    <property type="match status" value="1"/>
</dbReference>
<dbReference type="Pfam" id="PF17656">
    <property type="entry name" value="ChapFlgA_N"/>
    <property type="match status" value="1"/>
</dbReference>
<comment type="similarity">
    <text evidence="2 7">Belongs to the FlgA family.</text>
</comment>
<evidence type="ECO:0000313" key="10">
    <source>
        <dbReference type="Proteomes" id="UP000011134"/>
    </source>
</evidence>
<evidence type="ECO:0000256" key="7">
    <source>
        <dbReference type="RuleBase" id="RU362063"/>
    </source>
</evidence>
<accession>L8JE08</accession>
<keyword evidence="9" id="KW-0966">Cell projection</keyword>
<keyword evidence="9" id="KW-0969">Cilium</keyword>
<dbReference type="Gene3D" id="3.90.1210.10">
    <property type="entry name" value="Antifreeze-like/N-acetylneuraminic acid synthase C-terminal domain"/>
    <property type="match status" value="1"/>
</dbReference>
<keyword evidence="7" id="KW-1005">Bacterial flagellum biogenesis</keyword>
<keyword evidence="10" id="KW-1185">Reference proteome</keyword>
<gene>
    <name evidence="9" type="ORF">C942_03671</name>
</gene>
<evidence type="ECO:0000256" key="5">
    <source>
        <dbReference type="ARBA" id="ARBA00022764"/>
    </source>
</evidence>
<keyword evidence="4" id="KW-0732">Signal</keyword>
<evidence type="ECO:0000256" key="2">
    <source>
        <dbReference type="ARBA" id="ARBA00010474"/>
    </source>
</evidence>
<dbReference type="GO" id="GO:0042597">
    <property type="term" value="C:periplasmic space"/>
    <property type="evidence" value="ECO:0007669"/>
    <property type="project" value="UniProtKB-SubCell"/>
</dbReference>
<dbReference type="Proteomes" id="UP000011134">
    <property type="component" value="Unassembled WGS sequence"/>
</dbReference>
<evidence type="ECO:0000256" key="4">
    <source>
        <dbReference type="ARBA" id="ARBA00022729"/>
    </source>
</evidence>
<dbReference type="PATRIC" id="fig|1056511.3.peg.903"/>
<organism evidence="9 10">
    <name type="scientific">Photobacterium marinum</name>
    <dbReference type="NCBI Taxonomy" id="1056511"/>
    <lineage>
        <taxon>Bacteria</taxon>
        <taxon>Pseudomonadati</taxon>
        <taxon>Pseudomonadota</taxon>
        <taxon>Gammaproteobacteria</taxon>
        <taxon>Vibrionales</taxon>
        <taxon>Vibrionaceae</taxon>
        <taxon>Photobacterium</taxon>
    </lineage>
</organism>
<sequence>MLGTLLPVSGLYADTSTDSGSEQAIEQFLDLQVSRYAASIGSQDYHIRLKPLRDLPDCDEPLQKTLSDPEEPIGRLTITLECHRPQYWKARAKAEVEVFLPLVVAKQTISRRQLIKLDDLSLKRSNIAYLRRNYFTSPDDLIGQTSRRKIIAGKIISPKMVESPQLVQRNEEVIIEATYGAMTARMKGIALESGAKGNTIRVRNLSSNKEVFATVTGKQRVRTTF</sequence>
<proteinExistence type="inferred from homology"/>
<evidence type="ECO:0000256" key="6">
    <source>
        <dbReference type="ARBA" id="ARBA00025643"/>
    </source>
</evidence>
<evidence type="ECO:0000256" key="3">
    <source>
        <dbReference type="ARBA" id="ARBA00014754"/>
    </source>
</evidence>
<feature type="domain" description="SAF" evidence="8">
    <location>
        <begin position="100"/>
        <end position="162"/>
    </location>
</feature>
<dbReference type="Gene3D" id="2.30.30.760">
    <property type="match status" value="1"/>
</dbReference>
<dbReference type="PANTHER" id="PTHR36307">
    <property type="entry name" value="FLAGELLA BASAL BODY P-RING FORMATION PROTEIN FLGA"/>
    <property type="match status" value="1"/>
</dbReference>
<comment type="caution">
    <text evidence="9">The sequence shown here is derived from an EMBL/GenBank/DDBJ whole genome shotgun (WGS) entry which is preliminary data.</text>
</comment>
<dbReference type="PANTHER" id="PTHR36307:SF1">
    <property type="entry name" value="FLAGELLA BASAL BODY P-RING FORMATION PROTEIN FLGA"/>
    <property type="match status" value="1"/>
</dbReference>
<reference evidence="9 10" key="1">
    <citation type="submission" date="2012-12" db="EMBL/GenBank/DDBJ databases">
        <title>Genome Assembly of Photobacterium sp. AK15.</title>
        <authorList>
            <person name="Khatri I."/>
            <person name="Vaidya B."/>
            <person name="Srinivas T.N.R."/>
            <person name="Subramanian S."/>
            <person name="Pinnaka A."/>
        </authorList>
    </citation>
    <scope>NUCLEOTIDE SEQUENCE [LARGE SCALE GENOMIC DNA]</scope>
    <source>
        <strain evidence="9 10">AK15</strain>
    </source>
</reference>
<comment type="subcellular location">
    <subcellularLocation>
        <location evidence="1 7">Periplasm</location>
    </subcellularLocation>
</comment>
<name>L8JE08_9GAMM</name>
<dbReference type="NCBIfam" id="TIGR03170">
    <property type="entry name" value="flgA_cterm"/>
    <property type="match status" value="1"/>
</dbReference>
<dbReference type="InterPro" id="IPR013974">
    <property type="entry name" value="SAF"/>
</dbReference>
<protein>
    <recommendedName>
        <fullName evidence="3 7">Flagella basal body P-ring formation protein FlgA</fullName>
    </recommendedName>
</protein>
<dbReference type="CDD" id="cd11614">
    <property type="entry name" value="SAF_CpaB_FlgA_like"/>
    <property type="match status" value="1"/>
</dbReference>
<dbReference type="Pfam" id="PF13144">
    <property type="entry name" value="ChapFlgA"/>
    <property type="match status" value="1"/>
</dbReference>
<keyword evidence="9" id="KW-0282">Flagellum</keyword>
<comment type="function">
    <text evidence="6 7">Involved in the assembly process of the P-ring formation. It may associate with FlgF on the rod constituting a structure essential for the P-ring assembly or may act as a modulator protein for the P-ring assembly.</text>
</comment>
<evidence type="ECO:0000256" key="1">
    <source>
        <dbReference type="ARBA" id="ARBA00004418"/>
    </source>
</evidence>
<dbReference type="AlphaFoldDB" id="L8JE08"/>
<dbReference type="EMBL" id="AMZO01000004">
    <property type="protein sequence ID" value="ELR67070.1"/>
    <property type="molecule type" value="Genomic_DNA"/>
</dbReference>
<keyword evidence="5 7" id="KW-0574">Periplasm</keyword>
<dbReference type="GO" id="GO:0044780">
    <property type="term" value="P:bacterial-type flagellum assembly"/>
    <property type="evidence" value="ECO:0007669"/>
    <property type="project" value="InterPro"/>
</dbReference>
<dbReference type="InterPro" id="IPR039246">
    <property type="entry name" value="Flagellar_FlgA"/>
</dbReference>
<dbReference type="InterPro" id="IPR017585">
    <property type="entry name" value="SAF_FlgA"/>
</dbReference>